<organism evidence="1 2">
    <name type="scientific">Limnoraphis robusta CCNP1315</name>
    <dbReference type="NCBI Taxonomy" id="3110306"/>
    <lineage>
        <taxon>Bacteria</taxon>
        <taxon>Bacillati</taxon>
        <taxon>Cyanobacteriota</taxon>
        <taxon>Cyanophyceae</taxon>
        <taxon>Oscillatoriophycideae</taxon>
        <taxon>Oscillatoriales</taxon>
        <taxon>Sirenicapillariaceae</taxon>
        <taxon>Limnoraphis</taxon>
    </lineage>
</organism>
<evidence type="ECO:0000313" key="1">
    <source>
        <dbReference type="EMBL" id="MEA5518748.1"/>
    </source>
</evidence>
<keyword evidence="2" id="KW-1185">Reference proteome</keyword>
<evidence type="ECO:0008006" key="3">
    <source>
        <dbReference type="Google" id="ProtNLM"/>
    </source>
</evidence>
<accession>A0ABU5TW33</accession>
<protein>
    <recommendedName>
        <fullName evidence="3">DUF4240 domain-containing protein</fullName>
    </recommendedName>
</protein>
<dbReference type="EMBL" id="JAYGHT010000015">
    <property type="protein sequence ID" value="MEA5518748.1"/>
    <property type="molecule type" value="Genomic_DNA"/>
</dbReference>
<reference evidence="1 2" key="1">
    <citation type="submission" date="2023-12" db="EMBL/GenBank/DDBJ databases">
        <title>Baltic Sea Cyanobacteria.</title>
        <authorList>
            <person name="Delbaje E."/>
            <person name="Fewer D.P."/>
            <person name="Shishido T.K."/>
        </authorList>
    </citation>
    <scope>NUCLEOTIDE SEQUENCE [LARGE SCALE GENOMIC DNA]</scope>
    <source>
        <strain evidence="1 2">CCNP 1315</strain>
    </source>
</reference>
<comment type="caution">
    <text evidence="1">The sequence shown here is derived from an EMBL/GenBank/DDBJ whole genome shotgun (WGS) entry which is preliminary data.</text>
</comment>
<name>A0ABU5TW33_9CYAN</name>
<sequence>MTPYPSNSQQKFWDWVENNIADALGYPVFSIGQEVLIERFNQIVLAEVESYVIGVEEDGETSLQYWLCFDGEIWGNCHSHEELLKLNPIANNLPHSRRYHDRQKSALPEKIHGLGSSE</sequence>
<dbReference type="Proteomes" id="UP001301728">
    <property type="component" value="Unassembled WGS sequence"/>
</dbReference>
<gene>
    <name evidence="1" type="ORF">VB854_07265</name>
</gene>
<evidence type="ECO:0000313" key="2">
    <source>
        <dbReference type="Proteomes" id="UP001301728"/>
    </source>
</evidence>
<proteinExistence type="predicted"/>
<dbReference type="RefSeq" id="WP_323272570.1">
    <property type="nucleotide sequence ID" value="NZ_JAYGHT010000015.1"/>
</dbReference>